<sequence>MTTRSRHREDVDKAYELQSRAALIGAFRAAALGTGLTLIAHHSWPLFRRQTLAFKAFLISGFAMAGLTFGAENALLKYESERRREENLIRRQARIDLAKHGLIGTETEIAKWRAARESPPTE</sequence>
<reference evidence="1 2" key="1">
    <citation type="journal article" date="2019" name="Nat. Ecol. Evol.">
        <title>Megaphylogeny resolves global patterns of mushroom evolution.</title>
        <authorList>
            <person name="Varga T."/>
            <person name="Krizsan K."/>
            <person name="Foldi C."/>
            <person name="Dima B."/>
            <person name="Sanchez-Garcia M."/>
            <person name="Sanchez-Ramirez S."/>
            <person name="Szollosi G.J."/>
            <person name="Szarkandi J.G."/>
            <person name="Papp V."/>
            <person name="Albert L."/>
            <person name="Andreopoulos W."/>
            <person name="Angelini C."/>
            <person name="Antonin V."/>
            <person name="Barry K.W."/>
            <person name="Bougher N.L."/>
            <person name="Buchanan P."/>
            <person name="Buyck B."/>
            <person name="Bense V."/>
            <person name="Catcheside P."/>
            <person name="Chovatia M."/>
            <person name="Cooper J."/>
            <person name="Damon W."/>
            <person name="Desjardin D."/>
            <person name="Finy P."/>
            <person name="Geml J."/>
            <person name="Haridas S."/>
            <person name="Hughes K."/>
            <person name="Justo A."/>
            <person name="Karasinski D."/>
            <person name="Kautmanova I."/>
            <person name="Kiss B."/>
            <person name="Kocsube S."/>
            <person name="Kotiranta H."/>
            <person name="LaButti K.M."/>
            <person name="Lechner B.E."/>
            <person name="Liimatainen K."/>
            <person name="Lipzen A."/>
            <person name="Lukacs Z."/>
            <person name="Mihaltcheva S."/>
            <person name="Morgado L.N."/>
            <person name="Niskanen T."/>
            <person name="Noordeloos M.E."/>
            <person name="Ohm R.A."/>
            <person name="Ortiz-Santana B."/>
            <person name="Ovrebo C."/>
            <person name="Racz N."/>
            <person name="Riley R."/>
            <person name="Savchenko A."/>
            <person name="Shiryaev A."/>
            <person name="Soop K."/>
            <person name="Spirin V."/>
            <person name="Szebenyi C."/>
            <person name="Tomsovsky M."/>
            <person name="Tulloss R.E."/>
            <person name="Uehling J."/>
            <person name="Grigoriev I.V."/>
            <person name="Vagvolgyi C."/>
            <person name="Papp T."/>
            <person name="Martin F.M."/>
            <person name="Miettinen O."/>
            <person name="Hibbett D.S."/>
            <person name="Nagy L.G."/>
        </authorList>
    </citation>
    <scope>NUCLEOTIDE SEQUENCE [LARGE SCALE GENOMIC DNA]</scope>
    <source>
        <strain evidence="1 2">NL-1719</strain>
    </source>
</reference>
<keyword evidence="2" id="KW-1185">Reference proteome</keyword>
<gene>
    <name evidence="1" type="ORF">BDN72DRAFT_831541</name>
</gene>
<dbReference type="Proteomes" id="UP000308600">
    <property type="component" value="Unassembled WGS sequence"/>
</dbReference>
<organism evidence="1 2">
    <name type="scientific">Pluteus cervinus</name>
    <dbReference type="NCBI Taxonomy" id="181527"/>
    <lineage>
        <taxon>Eukaryota</taxon>
        <taxon>Fungi</taxon>
        <taxon>Dikarya</taxon>
        <taxon>Basidiomycota</taxon>
        <taxon>Agaricomycotina</taxon>
        <taxon>Agaricomycetes</taxon>
        <taxon>Agaricomycetidae</taxon>
        <taxon>Agaricales</taxon>
        <taxon>Pluteineae</taxon>
        <taxon>Pluteaceae</taxon>
        <taxon>Pluteus</taxon>
    </lineage>
</organism>
<dbReference type="EMBL" id="ML208261">
    <property type="protein sequence ID" value="TFK76096.1"/>
    <property type="molecule type" value="Genomic_DNA"/>
</dbReference>
<evidence type="ECO:0000313" key="2">
    <source>
        <dbReference type="Proteomes" id="UP000308600"/>
    </source>
</evidence>
<evidence type="ECO:0000313" key="1">
    <source>
        <dbReference type="EMBL" id="TFK76096.1"/>
    </source>
</evidence>
<accession>A0ACD3BEL1</accession>
<proteinExistence type="predicted"/>
<name>A0ACD3BEL1_9AGAR</name>
<protein>
    <submittedName>
        <fullName evidence="1">Uncharacterized protein</fullName>
    </submittedName>
</protein>